<dbReference type="AlphaFoldDB" id="A0A8T1U2U8"/>
<accession>A0A8T1U2U8</accession>
<dbReference type="EMBL" id="JAENGZ010000894">
    <property type="protein sequence ID" value="KAG6952701.1"/>
    <property type="molecule type" value="Genomic_DNA"/>
</dbReference>
<organism evidence="1 2">
    <name type="scientific">Phytophthora cactorum</name>
    <dbReference type="NCBI Taxonomy" id="29920"/>
    <lineage>
        <taxon>Eukaryota</taxon>
        <taxon>Sar</taxon>
        <taxon>Stramenopiles</taxon>
        <taxon>Oomycota</taxon>
        <taxon>Peronosporomycetes</taxon>
        <taxon>Peronosporales</taxon>
        <taxon>Peronosporaceae</taxon>
        <taxon>Phytophthora</taxon>
    </lineage>
</organism>
<sequence>MFALRCCIASPNGVTSSASLIGIGAPRGTNKFTTKFTPSWMQWCWIVLCEHLTIRDAIEQLLLQHGARLFRRDSIVIRSGHGPSEQIMLRDPNNGGVGG</sequence>
<protein>
    <submittedName>
        <fullName evidence="1">Uncharacterized protein</fullName>
    </submittedName>
</protein>
<dbReference type="Proteomes" id="UP000688947">
    <property type="component" value="Unassembled WGS sequence"/>
</dbReference>
<proteinExistence type="predicted"/>
<reference evidence="1" key="1">
    <citation type="submission" date="2021-01" db="EMBL/GenBank/DDBJ databases">
        <title>Phytophthora aleatoria, a newly-described species from Pinus radiata is distinct from Phytophthora cactorum isolates based on comparative genomics.</title>
        <authorList>
            <person name="Mcdougal R."/>
            <person name="Panda P."/>
            <person name="Williams N."/>
            <person name="Studholme D.J."/>
        </authorList>
    </citation>
    <scope>NUCLEOTIDE SEQUENCE</scope>
    <source>
        <strain evidence="1">NZFS 3830</strain>
    </source>
</reference>
<evidence type="ECO:0000313" key="1">
    <source>
        <dbReference type="EMBL" id="KAG6952701.1"/>
    </source>
</evidence>
<name>A0A8T1U2U8_9STRA</name>
<comment type="caution">
    <text evidence="1">The sequence shown here is derived from an EMBL/GenBank/DDBJ whole genome shotgun (WGS) entry which is preliminary data.</text>
</comment>
<evidence type="ECO:0000313" key="2">
    <source>
        <dbReference type="Proteomes" id="UP000688947"/>
    </source>
</evidence>
<gene>
    <name evidence="1" type="ORF">JG687_00012835</name>
</gene>